<evidence type="ECO:0000313" key="3">
    <source>
        <dbReference type="Proteomes" id="UP001439008"/>
    </source>
</evidence>
<keyword evidence="1" id="KW-0812">Transmembrane</keyword>
<reference evidence="2 3" key="1">
    <citation type="journal article" date="2024" name="BMC Biol.">
        <title>Comparative genomics of Ascetosporea gives new insight into the evolutionary basis for animal parasitism in Rhizaria.</title>
        <authorList>
            <person name="Hiltunen Thoren M."/>
            <person name="Onut-Brannstrom I."/>
            <person name="Alfjorden A."/>
            <person name="Peckova H."/>
            <person name="Swords F."/>
            <person name="Hooper C."/>
            <person name="Holzer A.S."/>
            <person name="Bass D."/>
            <person name="Burki F."/>
        </authorList>
    </citation>
    <scope>NUCLEOTIDE SEQUENCE [LARGE SCALE GENOMIC DNA]</scope>
    <source>
        <strain evidence="2">20-A016</strain>
    </source>
</reference>
<comment type="caution">
    <text evidence="2">The sequence shown here is derived from an EMBL/GenBank/DDBJ whole genome shotgun (WGS) entry which is preliminary data.</text>
</comment>
<organism evidence="2 3">
    <name type="scientific">Bonamia ostreae</name>
    <dbReference type="NCBI Taxonomy" id="126728"/>
    <lineage>
        <taxon>Eukaryota</taxon>
        <taxon>Sar</taxon>
        <taxon>Rhizaria</taxon>
        <taxon>Endomyxa</taxon>
        <taxon>Ascetosporea</taxon>
        <taxon>Haplosporida</taxon>
        <taxon>Bonamia</taxon>
    </lineage>
</organism>
<proteinExistence type="predicted"/>
<gene>
    <name evidence="2" type="ORF">MHBO_004751</name>
</gene>
<evidence type="ECO:0000256" key="1">
    <source>
        <dbReference type="SAM" id="Phobius"/>
    </source>
</evidence>
<dbReference type="EMBL" id="JBDODL010005107">
    <property type="protein sequence ID" value="MES1923208.1"/>
    <property type="molecule type" value="Genomic_DNA"/>
</dbReference>
<name>A0ABV2AU50_9EUKA</name>
<dbReference type="Proteomes" id="UP001439008">
    <property type="component" value="Unassembled WGS sequence"/>
</dbReference>
<keyword evidence="1" id="KW-0472">Membrane</keyword>
<evidence type="ECO:0000313" key="2">
    <source>
        <dbReference type="EMBL" id="MES1923208.1"/>
    </source>
</evidence>
<feature type="transmembrane region" description="Helical" evidence="1">
    <location>
        <begin position="45"/>
        <end position="66"/>
    </location>
</feature>
<sequence>MRLLIKVFRRTYKKKVQRRVLKDILQTGKDREWEKQQSKERTEKLVNLVSTIFVVAGFGILSIPLYRALCQSLGWDGTVDRENVKAVKKMKLYQQEREKKDSSGNFQPPEPLSVRFHSSSNSPTLKFTPCQEKIWSFFPKKLTLKF</sequence>
<accession>A0ABV2AU50</accession>
<keyword evidence="3" id="KW-1185">Reference proteome</keyword>
<keyword evidence="1" id="KW-1133">Transmembrane helix</keyword>
<protein>
    <submittedName>
        <fullName evidence="2">Uncharacterized protein</fullName>
    </submittedName>
</protein>